<dbReference type="PROSITE" id="PS50089">
    <property type="entry name" value="ZF_RING_2"/>
    <property type="match status" value="1"/>
</dbReference>
<evidence type="ECO:0000256" key="16">
    <source>
        <dbReference type="SAM" id="Phobius"/>
    </source>
</evidence>
<evidence type="ECO:0000256" key="13">
    <source>
        <dbReference type="ARBA" id="ARBA00024209"/>
    </source>
</evidence>
<keyword evidence="7" id="KW-0479">Metal-binding</keyword>
<protein>
    <recommendedName>
        <fullName evidence="4">RING-type E3 ubiquitin transferase</fullName>
        <ecNumber evidence="4">2.3.2.27</ecNumber>
    </recommendedName>
</protein>
<dbReference type="InterPro" id="IPR001841">
    <property type="entry name" value="Znf_RING"/>
</dbReference>
<evidence type="ECO:0000256" key="7">
    <source>
        <dbReference type="ARBA" id="ARBA00022723"/>
    </source>
</evidence>
<dbReference type="InterPro" id="IPR013083">
    <property type="entry name" value="Znf_RING/FYVE/PHD"/>
</dbReference>
<dbReference type="SMART" id="SM00184">
    <property type="entry name" value="RING"/>
    <property type="match status" value="1"/>
</dbReference>
<dbReference type="AlphaFoldDB" id="A0AAQ3Q2P7"/>
<keyword evidence="12 16" id="KW-0472">Membrane</keyword>
<dbReference type="Proteomes" id="UP001327560">
    <property type="component" value="Chromosome 1"/>
</dbReference>
<evidence type="ECO:0000256" key="5">
    <source>
        <dbReference type="ARBA" id="ARBA00022679"/>
    </source>
</evidence>
<feature type="compositionally biased region" description="Gly residues" evidence="15">
    <location>
        <begin position="381"/>
        <end position="392"/>
    </location>
</feature>
<feature type="transmembrane region" description="Helical" evidence="16">
    <location>
        <begin position="58"/>
        <end position="82"/>
    </location>
</feature>
<evidence type="ECO:0000256" key="12">
    <source>
        <dbReference type="ARBA" id="ARBA00023136"/>
    </source>
</evidence>
<keyword evidence="8 14" id="KW-0863">Zinc-finger</keyword>
<keyword evidence="5" id="KW-0808">Transferase</keyword>
<dbReference type="GO" id="GO:0016020">
    <property type="term" value="C:membrane"/>
    <property type="evidence" value="ECO:0007669"/>
    <property type="project" value="UniProtKB-SubCell"/>
</dbReference>
<evidence type="ECO:0000256" key="14">
    <source>
        <dbReference type="PROSITE-ProRule" id="PRU00175"/>
    </source>
</evidence>
<accession>A0AAQ3Q2P7</accession>
<evidence type="ECO:0000256" key="11">
    <source>
        <dbReference type="ARBA" id="ARBA00022989"/>
    </source>
</evidence>
<evidence type="ECO:0000256" key="4">
    <source>
        <dbReference type="ARBA" id="ARBA00012483"/>
    </source>
</evidence>
<proteinExistence type="inferred from homology"/>
<organism evidence="18 19">
    <name type="scientific">Canna indica</name>
    <name type="common">Indian-shot</name>
    <dbReference type="NCBI Taxonomy" id="4628"/>
    <lineage>
        <taxon>Eukaryota</taxon>
        <taxon>Viridiplantae</taxon>
        <taxon>Streptophyta</taxon>
        <taxon>Embryophyta</taxon>
        <taxon>Tracheophyta</taxon>
        <taxon>Spermatophyta</taxon>
        <taxon>Magnoliopsida</taxon>
        <taxon>Liliopsida</taxon>
        <taxon>Zingiberales</taxon>
        <taxon>Cannaceae</taxon>
        <taxon>Canna</taxon>
    </lineage>
</organism>
<dbReference type="EC" id="2.3.2.27" evidence="4"/>
<dbReference type="InterPro" id="IPR053238">
    <property type="entry name" value="RING-H2_zinc_finger"/>
</dbReference>
<keyword evidence="9" id="KW-0833">Ubl conjugation pathway</keyword>
<dbReference type="Pfam" id="PF13639">
    <property type="entry name" value="zf-RING_2"/>
    <property type="match status" value="1"/>
</dbReference>
<name>A0AAQ3Q2P7_9LILI</name>
<evidence type="ECO:0000313" key="19">
    <source>
        <dbReference type="Proteomes" id="UP001327560"/>
    </source>
</evidence>
<comment type="subcellular location">
    <subcellularLocation>
        <location evidence="2">Membrane</location>
        <topology evidence="2">Single-pass membrane protein</topology>
    </subcellularLocation>
</comment>
<feature type="compositionally biased region" description="Basic and acidic residues" evidence="15">
    <location>
        <begin position="356"/>
        <end position="366"/>
    </location>
</feature>
<feature type="region of interest" description="Disordered" evidence="15">
    <location>
        <begin position="348"/>
        <end position="401"/>
    </location>
</feature>
<dbReference type="EMBL" id="CP136890">
    <property type="protein sequence ID" value="WOK94330.1"/>
    <property type="molecule type" value="Genomic_DNA"/>
</dbReference>
<evidence type="ECO:0000256" key="10">
    <source>
        <dbReference type="ARBA" id="ARBA00022833"/>
    </source>
</evidence>
<gene>
    <name evidence="18" type="ORF">Cni_G03032</name>
</gene>
<comment type="pathway">
    <text evidence="3">Protein modification; protein ubiquitination.</text>
</comment>
<dbReference type="GO" id="GO:0061630">
    <property type="term" value="F:ubiquitin protein ligase activity"/>
    <property type="evidence" value="ECO:0007669"/>
    <property type="project" value="UniProtKB-EC"/>
</dbReference>
<evidence type="ECO:0000256" key="2">
    <source>
        <dbReference type="ARBA" id="ARBA00004167"/>
    </source>
</evidence>
<reference evidence="18 19" key="1">
    <citation type="submission" date="2023-10" db="EMBL/GenBank/DDBJ databases">
        <title>Chromosome-scale genome assembly provides insights into flower coloration mechanisms of Canna indica.</title>
        <authorList>
            <person name="Li C."/>
        </authorList>
    </citation>
    <scope>NUCLEOTIDE SEQUENCE [LARGE SCALE GENOMIC DNA]</scope>
    <source>
        <tissue evidence="18">Flower</tissue>
    </source>
</reference>
<keyword evidence="6 16" id="KW-0812">Transmembrane</keyword>
<evidence type="ECO:0000256" key="15">
    <source>
        <dbReference type="SAM" id="MobiDB-lite"/>
    </source>
</evidence>
<dbReference type="Gene3D" id="3.30.40.10">
    <property type="entry name" value="Zinc/RING finger domain, C3HC4 (zinc finger)"/>
    <property type="match status" value="1"/>
</dbReference>
<evidence type="ECO:0000256" key="8">
    <source>
        <dbReference type="ARBA" id="ARBA00022771"/>
    </source>
</evidence>
<dbReference type="CDD" id="cd16461">
    <property type="entry name" value="RING-H2_EL5-like"/>
    <property type="match status" value="1"/>
</dbReference>
<evidence type="ECO:0000256" key="9">
    <source>
        <dbReference type="ARBA" id="ARBA00022786"/>
    </source>
</evidence>
<comment type="similarity">
    <text evidence="13">Belongs to the RING-type zinc finger family. ATL subfamily.</text>
</comment>
<dbReference type="FunFam" id="3.30.40.10:FF:000187">
    <property type="entry name" value="E3 ubiquitin-protein ligase ATL6"/>
    <property type="match status" value="1"/>
</dbReference>
<dbReference type="SUPFAM" id="SSF57850">
    <property type="entry name" value="RING/U-box"/>
    <property type="match status" value="1"/>
</dbReference>
<dbReference type="GO" id="GO:0008270">
    <property type="term" value="F:zinc ion binding"/>
    <property type="evidence" value="ECO:0007669"/>
    <property type="project" value="UniProtKB-KW"/>
</dbReference>
<sequence length="401" mass="42809">MATTPRHRSTTVPGGGGVITTAFLLIALLPPVTPHIVVAQAPTPRSPEAYFTRSDNGAFSLATAVILLAGISILLCLIIACIHQWVLAAERHATASIADVAESPSWRRRGGLDPELLEMFPTMTYAEAKAVKLGMGALECAVCLCEFEDDEALRLLPGCCHVFHPECIDAWLASHVTCPVCRADLAVVADSVASENSDSLPGSTIMAPASEADEPLPNHVIVVDPPPSEEEALEAAELEGGGSGRESSAELLHAYSIRHSPMRSGSVEHVDRFTLRLPEHVRRQVFSAQRLQRSASCAAVYPVTNTAGEGSSRAGGSRGWGWSVRLVWSDQWPSSVLRTISTTFTPWKWGDGADGSTKKREAESSSKRRFSAVRNSFECIFGGGASAAGGNTGRDERGRPQ</sequence>
<dbReference type="PANTHER" id="PTHR14155">
    <property type="entry name" value="RING FINGER DOMAIN-CONTAINING"/>
    <property type="match status" value="1"/>
</dbReference>
<dbReference type="PANTHER" id="PTHR14155:SF263">
    <property type="entry name" value="E3 UBIQUITIN-PROTEIN LIGASE ATL6"/>
    <property type="match status" value="1"/>
</dbReference>
<feature type="domain" description="RING-type" evidence="17">
    <location>
        <begin position="140"/>
        <end position="182"/>
    </location>
</feature>
<evidence type="ECO:0000313" key="18">
    <source>
        <dbReference type="EMBL" id="WOK94330.1"/>
    </source>
</evidence>
<evidence type="ECO:0000256" key="1">
    <source>
        <dbReference type="ARBA" id="ARBA00000900"/>
    </source>
</evidence>
<evidence type="ECO:0000256" key="6">
    <source>
        <dbReference type="ARBA" id="ARBA00022692"/>
    </source>
</evidence>
<keyword evidence="10" id="KW-0862">Zinc</keyword>
<comment type="catalytic activity">
    <reaction evidence="1">
        <text>S-ubiquitinyl-[E2 ubiquitin-conjugating enzyme]-L-cysteine + [acceptor protein]-L-lysine = [E2 ubiquitin-conjugating enzyme]-L-cysteine + N(6)-ubiquitinyl-[acceptor protein]-L-lysine.</text>
        <dbReference type="EC" id="2.3.2.27"/>
    </reaction>
</comment>
<keyword evidence="19" id="KW-1185">Reference proteome</keyword>
<evidence type="ECO:0000256" key="3">
    <source>
        <dbReference type="ARBA" id="ARBA00004906"/>
    </source>
</evidence>
<keyword evidence="11 16" id="KW-1133">Transmembrane helix</keyword>
<evidence type="ECO:0000259" key="17">
    <source>
        <dbReference type="PROSITE" id="PS50089"/>
    </source>
</evidence>